<accession>A0A438FE36</accession>
<dbReference type="AlphaFoldDB" id="A0A438FE36"/>
<comment type="caution">
    <text evidence="2">The sequence shown here is derived from an EMBL/GenBank/DDBJ whole genome shotgun (WGS) entry which is preliminary data.</text>
</comment>
<feature type="region of interest" description="Disordered" evidence="1">
    <location>
        <begin position="229"/>
        <end position="258"/>
    </location>
</feature>
<organism evidence="2 3">
    <name type="scientific">Vitis vinifera</name>
    <name type="common">Grape</name>
    <dbReference type="NCBI Taxonomy" id="29760"/>
    <lineage>
        <taxon>Eukaryota</taxon>
        <taxon>Viridiplantae</taxon>
        <taxon>Streptophyta</taxon>
        <taxon>Embryophyta</taxon>
        <taxon>Tracheophyta</taxon>
        <taxon>Spermatophyta</taxon>
        <taxon>Magnoliopsida</taxon>
        <taxon>eudicotyledons</taxon>
        <taxon>Gunneridae</taxon>
        <taxon>Pentapetalae</taxon>
        <taxon>rosids</taxon>
        <taxon>Vitales</taxon>
        <taxon>Vitaceae</taxon>
        <taxon>Viteae</taxon>
        <taxon>Vitis</taxon>
    </lineage>
</organism>
<dbReference type="Proteomes" id="UP000288805">
    <property type="component" value="Unassembled WGS sequence"/>
</dbReference>
<reference evidence="2 3" key="1">
    <citation type="journal article" date="2018" name="PLoS Genet.">
        <title>Population sequencing reveals clonal diversity and ancestral inbreeding in the grapevine cultivar Chardonnay.</title>
        <authorList>
            <person name="Roach M.J."/>
            <person name="Johnson D.L."/>
            <person name="Bohlmann J."/>
            <person name="van Vuuren H.J."/>
            <person name="Jones S.J."/>
            <person name="Pretorius I.S."/>
            <person name="Schmidt S.A."/>
            <person name="Borneman A.R."/>
        </authorList>
    </citation>
    <scope>NUCLEOTIDE SEQUENCE [LARGE SCALE GENOMIC DNA]</scope>
    <source>
        <strain evidence="3">cv. Chardonnay</strain>
        <tissue evidence="2">Leaf</tissue>
    </source>
</reference>
<evidence type="ECO:0000313" key="3">
    <source>
        <dbReference type="Proteomes" id="UP000288805"/>
    </source>
</evidence>
<name>A0A438FE36_VITVI</name>
<proteinExistence type="predicted"/>
<evidence type="ECO:0000256" key="1">
    <source>
        <dbReference type="SAM" id="MobiDB-lite"/>
    </source>
</evidence>
<sequence length="258" mass="28725">MLTQPPIEGNLDCELDHFTLSCALTQPPSNCGRSLQIHSTYCADIAWSICCPKRFLLSQRARHIAEALHIPYEPSHFEDYRVWTSSQLEMHWTQRRGVLLEALFRISEGYFFGPHHLIMAALLYFEEKVHKKKLQRADAIPLLFPRLCQILEHLELSSQSPQPAEIPAARRASPDHIPEDPDCVSEQPCLGDGSYSSSPGADVDHLGSAHCILRQLQHHLGLPSAAEHLTPTTAVPHSQATQPQAPPESATEEAEPSA</sequence>
<evidence type="ECO:0000313" key="2">
    <source>
        <dbReference type="EMBL" id="RVW58221.1"/>
    </source>
</evidence>
<feature type="compositionally biased region" description="Polar residues" evidence="1">
    <location>
        <begin position="230"/>
        <end position="241"/>
    </location>
</feature>
<feature type="region of interest" description="Disordered" evidence="1">
    <location>
        <begin position="159"/>
        <end position="201"/>
    </location>
</feature>
<gene>
    <name evidence="2" type="ORF">CK203_109793</name>
</gene>
<dbReference type="EMBL" id="QGNW01000969">
    <property type="protein sequence ID" value="RVW58221.1"/>
    <property type="molecule type" value="Genomic_DNA"/>
</dbReference>
<protein>
    <submittedName>
        <fullName evidence="2">Uncharacterized protein</fullName>
    </submittedName>
</protein>